<feature type="region of interest" description="Disordered" evidence="1">
    <location>
        <begin position="853"/>
        <end position="968"/>
    </location>
</feature>
<feature type="compositionally biased region" description="Low complexity" evidence="1">
    <location>
        <begin position="93"/>
        <end position="117"/>
    </location>
</feature>
<feature type="compositionally biased region" description="Basic and acidic residues" evidence="1">
    <location>
        <begin position="280"/>
        <end position="301"/>
    </location>
</feature>
<reference evidence="2 3" key="1">
    <citation type="submission" date="2017-02" db="EMBL/GenBank/DDBJ databases">
        <title>Genomes of Trichoderma spp. with biocontrol activity.</title>
        <authorList>
            <person name="Gardiner D."/>
            <person name="Kazan K."/>
            <person name="Vos C."/>
            <person name="Harvey P."/>
        </authorList>
    </citation>
    <scope>NUCLEOTIDE SEQUENCE [LARGE SCALE GENOMIC DNA]</scope>
    <source>
        <strain evidence="2 3">Tr1</strain>
    </source>
</reference>
<proteinExistence type="predicted"/>
<feature type="compositionally biased region" description="Polar residues" evidence="1">
    <location>
        <begin position="703"/>
        <end position="716"/>
    </location>
</feature>
<dbReference type="EMBL" id="MTYI01000187">
    <property type="protein sequence ID" value="PNP49368.1"/>
    <property type="molecule type" value="Genomic_DNA"/>
</dbReference>
<feature type="region of interest" description="Disordered" evidence="1">
    <location>
        <begin position="267"/>
        <end position="325"/>
    </location>
</feature>
<dbReference type="AlphaFoldDB" id="A0A2K0TV11"/>
<feature type="compositionally biased region" description="Low complexity" evidence="1">
    <location>
        <begin position="604"/>
        <end position="617"/>
    </location>
</feature>
<feature type="compositionally biased region" description="Low complexity" evidence="1">
    <location>
        <begin position="558"/>
        <end position="570"/>
    </location>
</feature>
<evidence type="ECO:0000256" key="1">
    <source>
        <dbReference type="SAM" id="MobiDB-lite"/>
    </source>
</evidence>
<protein>
    <submittedName>
        <fullName evidence="2">Uncharacterized protein</fullName>
    </submittedName>
</protein>
<accession>A0A2K0TV11</accession>
<dbReference type="OrthoDB" id="5151921at2759"/>
<organism evidence="2 3">
    <name type="scientific">Trichoderma harzianum</name>
    <name type="common">Hypocrea lixii</name>
    <dbReference type="NCBI Taxonomy" id="5544"/>
    <lineage>
        <taxon>Eukaryota</taxon>
        <taxon>Fungi</taxon>
        <taxon>Dikarya</taxon>
        <taxon>Ascomycota</taxon>
        <taxon>Pezizomycotina</taxon>
        <taxon>Sordariomycetes</taxon>
        <taxon>Hypocreomycetidae</taxon>
        <taxon>Hypocreales</taxon>
        <taxon>Hypocreaceae</taxon>
        <taxon>Trichoderma</taxon>
    </lineage>
</organism>
<feature type="compositionally biased region" description="Polar residues" evidence="1">
    <location>
        <begin position="460"/>
        <end position="473"/>
    </location>
</feature>
<evidence type="ECO:0000313" key="3">
    <source>
        <dbReference type="Proteomes" id="UP000236290"/>
    </source>
</evidence>
<feature type="compositionally biased region" description="Acidic residues" evidence="1">
    <location>
        <begin position="50"/>
        <end position="64"/>
    </location>
</feature>
<feature type="compositionally biased region" description="Gly residues" evidence="1">
    <location>
        <begin position="899"/>
        <end position="911"/>
    </location>
</feature>
<feature type="region of interest" description="Disordered" evidence="1">
    <location>
        <begin position="758"/>
        <end position="799"/>
    </location>
</feature>
<dbReference type="Proteomes" id="UP000236290">
    <property type="component" value="Unassembled WGS sequence"/>
</dbReference>
<feature type="compositionally biased region" description="Low complexity" evidence="1">
    <location>
        <begin position="945"/>
        <end position="954"/>
    </location>
</feature>
<feature type="compositionally biased region" description="Pro residues" evidence="1">
    <location>
        <begin position="224"/>
        <end position="238"/>
    </location>
</feature>
<sequence length="968" mass="102532">MEDSYNHPVKRAQTSLNPSSQQSQQSTAYQVNVSRKKTRKWVEAKVQSYDGDDWGADEYDEESDHEPPPPPPINPSLRTFSGTDLLHSRHNTPSPASSLSALPSLRTQAQQQQQQSPAVPPANQPPRIGVTSPVVADASTRSASESFASGHVVSPQPVTAFQGREGDGNLSLAGISQLPSQIQQQQAPGGYDVSRSPSFDQAMKPTSTPPVVVDRSVSPQNSAPAPPLPPAEQPPPIIYSPDNYSRLQDDVDREALAGASVILPSSGADQFIVSAPKPLSSEDRRDTWERDDDSSHGDHPENQGIRPDFESQAGIDRGRMSVSPKLPDLARMSAFGTDLFASSSNSNLSKQTPIREDQADRGEPAAIPVATTVESRWQPPVVPAEDEDHSEAPGGAPLSQPNNLFPGRNIPVIPPLRTPSPQPLAAAPFDPQGSKITPTEPLQPYRGEPLPDFEAPPSFQRVQTYGTDTSSPMKDSPLKENDVLSDEIMRTLSPSGATPADVKLSDGPQLHPPEDRSGVRESSYTLMDYDSYWADTAEDSGPGHEGVPAPPTENLQSPPAATEPLPAPLTQSGLKSPVDTNSSPSQATITFASIFSPQQPQQPPQEEQQQDQQQRQPSLRRRFSWEAEEEQRTPTTLAQTPIQAQPTSDDSAAPAVHLTGPSGQPFEPSVTNFSTESRSHSPVSQLSQAPTTAAGSGLGALAIQTSNPSGSLQGHDSSLPEPPSPVSISVISDNHSTTAREQARISIADEKLFADQGSVNLVTGSPPPASDSHPAVSSPTSAASVPAPQTPAPNPNPLAQAKAMNFRDIMALSTPTERIAKYTEAREALAVRDSGLESWLLYLTTEHPELSASISAPGGQMTPRSSNNASLPAGSQPSSQQPYYQQYLNASSPSSSGPQSGGGGSGGGRSRLGGLSMPSQMSGSAFGHSGNQIGTKSKEFMHSAGKMGKGLLSKGKSKLRGSGDKVFH</sequence>
<feature type="compositionally biased region" description="Low complexity" evidence="1">
    <location>
        <begin position="689"/>
        <end position="702"/>
    </location>
</feature>
<feature type="compositionally biased region" description="Low complexity" evidence="1">
    <location>
        <begin position="772"/>
        <end position="787"/>
    </location>
</feature>
<feature type="region of interest" description="Disordered" evidence="1">
    <location>
        <begin position="1"/>
        <end position="246"/>
    </location>
</feature>
<name>A0A2K0TV11_TRIHA</name>
<feature type="compositionally biased region" description="Basic and acidic residues" evidence="1">
    <location>
        <begin position="353"/>
        <end position="363"/>
    </location>
</feature>
<feature type="compositionally biased region" description="Polar residues" evidence="1">
    <location>
        <begin position="571"/>
        <end position="596"/>
    </location>
</feature>
<feature type="region of interest" description="Disordered" evidence="1">
    <location>
        <begin position="340"/>
        <end position="742"/>
    </location>
</feature>
<evidence type="ECO:0000313" key="2">
    <source>
        <dbReference type="EMBL" id="PNP49368.1"/>
    </source>
</evidence>
<feature type="compositionally biased region" description="Polar residues" evidence="1">
    <location>
        <begin position="633"/>
        <end position="650"/>
    </location>
</feature>
<gene>
    <name evidence="2" type="ORF">THARTR1_09690</name>
</gene>
<feature type="compositionally biased region" description="Low complexity" evidence="1">
    <location>
        <begin position="875"/>
        <end position="898"/>
    </location>
</feature>
<feature type="compositionally biased region" description="Polar residues" evidence="1">
    <location>
        <begin position="340"/>
        <end position="352"/>
    </location>
</feature>
<feature type="compositionally biased region" description="Low complexity" evidence="1">
    <location>
        <begin position="175"/>
        <end position="186"/>
    </location>
</feature>
<comment type="caution">
    <text evidence="2">The sequence shown here is derived from an EMBL/GenBank/DDBJ whole genome shotgun (WGS) entry which is preliminary data.</text>
</comment>
<feature type="compositionally biased region" description="Polar residues" evidence="1">
    <location>
        <begin position="669"/>
        <end position="688"/>
    </location>
</feature>
<feature type="compositionally biased region" description="Pro residues" evidence="1">
    <location>
        <begin position="412"/>
        <end position="422"/>
    </location>
</feature>